<dbReference type="EMBL" id="CP009962">
    <property type="protein sequence ID" value="AIY41781.1"/>
    <property type="molecule type" value="Genomic_DNA"/>
</dbReference>
<dbReference type="Pfam" id="PF00027">
    <property type="entry name" value="cNMP_binding"/>
    <property type="match status" value="1"/>
</dbReference>
<dbReference type="SUPFAM" id="SSF51206">
    <property type="entry name" value="cAMP-binding domain-like"/>
    <property type="match status" value="1"/>
</dbReference>
<name>A0A0A1FBA6_9BURK</name>
<dbReference type="GO" id="GO:0016301">
    <property type="term" value="F:kinase activity"/>
    <property type="evidence" value="ECO:0007669"/>
    <property type="project" value="UniProtKB-KW"/>
</dbReference>
<dbReference type="KEGG" id="care:LT85_2623"/>
<dbReference type="STRING" id="279058.LT85_2623"/>
<accession>A0A0A1FBA6</accession>
<dbReference type="PROSITE" id="PS50042">
    <property type="entry name" value="CNMP_BINDING_3"/>
    <property type="match status" value="1"/>
</dbReference>
<sequence length="202" mass="23510">MSLIENHSEKNIIRVQLRQNNVLKALSESEMLELESQLIVVDGGKGEILLRQGVHEMEQYFILDGILKRVVTNQQAKEMILRFADERDMETSYAAWRLKTPAPYSIVCVSKARVAKLSLQQWAAFMERHPQLKQTFEYEVMRLMSEIMAHTITLHLLDAPGRVHRFLRKHAELYDRIPKKELATYLNISAETLSRLKHQGKI</sequence>
<dbReference type="InterPro" id="IPR018490">
    <property type="entry name" value="cNMP-bd_dom_sf"/>
</dbReference>
<evidence type="ECO:0000313" key="3">
    <source>
        <dbReference type="Proteomes" id="UP000030302"/>
    </source>
</evidence>
<protein>
    <submittedName>
        <fullName evidence="2">cAMP-binding proteins-catabolite gene activator and regulatory subunit of cAMP-dependent protein kinase</fullName>
    </submittedName>
</protein>
<keyword evidence="3" id="KW-1185">Reference proteome</keyword>
<dbReference type="HOGENOM" id="CLU_075053_9_2_4"/>
<gene>
    <name evidence="2" type="ORF">LT85_2623</name>
</gene>
<dbReference type="Gene3D" id="2.60.120.10">
    <property type="entry name" value="Jelly Rolls"/>
    <property type="match status" value="1"/>
</dbReference>
<dbReference type="OrthoDB" id="9777588at2"/>
<proteinExistence type="predicted"/>
<dbReference type="Proteomes" id="UP000030302">
    <property type="component" value="Chromosome"/>
</dbReference>
<dbReference type="InterPro" id="IPR014710">
    <property type="entry name" value="RmlC-like_jellyroll"/>
</dbReference>
<reference evidence="3" key="1">
    <citation type="journal article" date="2014" name="Soil Biol. Biochem.">
        <title>Structure and function of bacterial communities in ageing soils: Insights from the Mendocino ecological staircase.</title>
        <authorList>
            <person name="Uroz S."/>
            <person name="Tech J.J."/>
            <person name="Sawaya N.A."/>
            <person name="Frey-Klett P."/>
            <person name="Leveau J.H.J."/>
        </authorList>
    </citation>
    <scope>NUCLEOTIDE SEQUENCE [LARGE SCALE GENOMIC DNA]</scope>
    <source>
        <strain evidence="3">Cal35</strain>
    </source>
</reference>
<keyword evidence="2" id="KW-0808">Transferase</keyword>
<dbReference type="InterPro" id="IPR000595">
    <property type="entry name" value="cNMP-bd_dom"/>
</dbReference>
<dbReference type="RefSeq" id="WP_038489361.1">
    <property type="nucleotide sequence ID" value="NZ_CP009962.1"/>
</dbReference>
<evidence type="ECO:0000259" key="1">
    <source>
        <dbReference type="PROSITE" id="PS50042"/>
    </source>
</evidence>
<dbReference type="CDD" id="cd00038">
    <property type="entry name" value="CAP_ED"/>
    <property type="match status" value="1"/>
</dbReference>
<dbReference type="AlphaFoldDB" id="A0A0A1FBA6"/>
<evidence type="ECO:0000313" key="2">
    <source>
        <dbReference type="EMBL" id="AIY41781.1"/>
    </source>
</evidence>
<keyword evidence="2" id="KW-0418">Kinase</keyword>
<feature type="domain" description="Cyclic nucleotide-binding" evidence="1">
    <location>
        <begin position="22"/>
        <end position="143"/>
    </location>
</feature>
<organism evidence="2 3">
    <name type="scientific">Collimonas arenae</name>
    <dbReference type="NCBI Taxonomy" id="279058"/>
    <lineage>
        <taxon>Bacteria</taxon>
        <taxon>Pseudomonadati</taxon>
        <taxon>Pseudomonadota</taxon>
        <taxon>Betaproteobacteria</taxon>
        <taxon>Burkholderiales</taxon>
        <taxon>Oxalobacteraceae</taxon>
        <taxon>Collimonas</taxon>
    </lineage>
</organism>